<organism evidence="5 6">
    <name type="scientific">Suricata suricatta</name>
    <name type="common">Meerkat</name>
    <dbReference type="NCBI Taxonomy" id="37032"/>
    <lineage>
        <taxon>Eukaryota</taxon>
        <taxon>Metazoa</taxon>
        <taxon>Chordata</taxon>
        <taxon>Craniata</taxon>
        <taxon>Vertebrata</taxon>
        <taxon>Euteleostomi</taxon>
        <taxon>Mammalia</taxon>
        <taxon>Eutheria</taxon>
        <taxon>Laurasiatheria</taxon>
        <taxon>Carnivora</taxon>
        <taxon>Feliformia</taxon>
        <taxon>Herpestidae</taxon>
        <taxon>Suricata</taxon>
    </lineage>
</organism>
<feature type="compositionally biased region" description="Basic residues" evidence="4">
    <location>
        <begin position="103"/>
        <end position="112"/>
    </location>
</feature>
<dbReference type="GO" id="GO:0045947">
    <property type="term" value="P:negative regulation of translational initiation"/>
    <property type="evidence" value="ECO:0007669"/>
    <property type="project" value="InterPro"/>
</dbReference>
<evidence type="ECO:0000256" key="1">
    <source>
        <dbReference type="ARBA" id="ARBA00005480"/>
    </source>
</evidence>
<dbReference type="Proteomes" id="UP000472268">
    <property type="component" value="Chromosome 1"/>
</dbReference>
<evidence type="ECO:0000256" key="3">
    <source>
        <dbReference type="ARBA" id="ARBA00023193"/>
    </source>
</evidence>
<feature type="region of interest" description="Disordered" evidence="4">
    <location>
        <begin position="166"/>
        <end position="185"/>
    </location>
</feature>
<keyword evidence="3" id="KW-0652">Protein synthesis inhibitor</keyword>
<sequence>KSGLLQPRGLLGSPHSSETRPRPSEGLTSRQPPAPPQLCQRGGEGPGSELGRPYRGGARTCTPRPSGRGLDPGLWRIARICPRAEAGAAAAAALGNYKSQGAPRRRGGRGGRGRGERGGPRAARGPRSCCRHCDLEIMSGGSSCSQTPSRAIPATRRVDLGDGVQLPPGDYSTTPGGTLFSTTPGGTRIIYDRKFLMECRNSPVTKTPPRDLPTIPGVTSPTSDEPPTETRQNHLRNSPEEKPAGGEESQFEMDI</sequence>
<accession>A0A673T9Z2</accession>
<evidence type="ECO:0000313" key="5">
    <source>
        <dbReference type="Ensembl" id="ENSSSUP00005006385.1"/>
    </source>
</evidence>
<dbReference type="AlphaFoldDB" id="A0A673T9Z2"/>
<dbReference type="InterPro" id="IPR008606">
    <property type="entry name" value="EIF4EBP"/>
</dbReference>
<feature type="region of interest" description="Disordered" evidence="4">
    <location>
        <begin position="97"/>
        <end position="125"/>
    </location>
</feature>
<evidence type="ECO:0008006" key="7">
    <source>
        <dbReference type="Google" id="ProtNLM"/>
    </source>
</evidence>
<reference evidence="5" key="2">
    <citation type="submission" date="2025-08" db="UniProtKB">
        <authorList>
            <consortium name="Ensembl"/>
        </authorList>
    </citation>
    <scope>IDENTIFICATION</scope>
</reference>
<comment type="similarity">
    <text evidence="1">Belongs to the eIF4E-binding protein family.</text>
</comment>
<proteinExistence type="inferred from homology"/>
<protein>
    <recommendedName>
        <fullName evidence="7">Eukaryotic translation initiation factor 4E binding protein 1</fullName>
    </recommendedName>
</protein>
<dbReference type="PANTHER" id="PTHR12669">
    <property type="entry name" value="EUKARYOTIC TRANSLATION INITIATION FACTOR 4E-BINDING PROTEIN"/>
    <property type="match status" value="1"/>
</dbReference>
<evidence type="ECO:0000256" key="2">
    <source>
        <dbReference type="ARBA" id="ARBA00022845"/>
    </source>
</evidence>
<feature type="region of interest" description="Disordered" evidence="4">
    <location>
        <begin position="202"/>
        <end position="255"/>
    </location>
</feature>
<dbReference type="Ensembl" id="ENSSSUT00005007376.1">
    <property type="protein sequence ID" value="ENSSSUP00005006385.1"/>
    <property type="gene ID" value="ENSSSUG00005004136.1"/>
</dbReference>
<feature type="compositionally biased region" description="Polar residues" evidence="4">
    <location>
        <begin position="171"/>
        <end position="185"/>
    </location>
</feature>
<evidence type="ECO:0000313" key="6">
    <source>
        <dbReference type="Proteomes" id="UP000472268"/>
    </source>
</evidence>
<keyword evidence="6" id="KW-1185">Reference proteome</keyword>
<name>A0A673T9Z2_SURSU</name>
<dbReference type="PANTHER" id="PTHR12669:SF14">
    <property type="entry name" value="EUKARYOTIC TRANSLATION INITIATION FACTOR 4E-BINDING PROTEIN 1"/>
    <property type="match status" value="1"/>
</dbReference>
<evidence type="ECO:0000256" key="4">
    <source>
        <dbReference type="SAM" id="MobiDB-lite"/>
    </source>
</evidence>
<dbReference type="GO" id="GO:0008190">
    <property type="term" value="F:eukaryotic initiation factor 4E binding"/>
    <property type="evidence" value="ECO:0007669"/>
    <property type="project" value="InterPro"/>
</dbReference>
<feature type="region of interest" description="Disordered" evidence="4">
    <location>
        <begin position="1"/>
        <end position="73"/>
    </location>
</feature>
<dbReference type="Pfam" id="PF05456">
    <property type="entry name" value="eIF_4EBP"/>
    <property type="match status" value="1"/>
</dbReference>
<dbReference type="GO" id="GO:0005737">
    <property type="term" value="C:cytoplasm"/>
    <property type="evidence" value="ECO:0007669"/>
    <property type="project" value="TreeGrafter"/>
</dbReference>
<keyword evidence="2" id="KW-0810">Translation regulation</keyword>
<reference evidence="5" key="3">
    <citation type="submission" date="2025-09" db="UniProtKB">
        <authorList>
            <consortium name="Ensembl"/>
        </authorList>
    </citation>
    <scope>IDENTIFICATION</scope>
</reference>
<reference evidence="5 6" key="1">
    <citation type="submission" date="2019-05" db="EMBL/GenBank/DDBJ databases">
        <title>A Chromosome-scale Meerkat (S. suricatta) Genome Assembly.</title>
        <authorList>
            <person name="Dudchenko O."/>
            <person name="Lieberman Aiden E."/>
            <person name="Tung J."/>
            <person name="Barreiro L.B."/>
            <person name="Clutton-Brock T.H."/>
        </authorList>
    </citation>
    <scope>NUCLEOTIDE SEQUENCE [LARGE SCALE GENOMIC DNA]</scope>
</reference>
<gene>
    <name evidence="5" type="primary">EIF4EBP1</name>
</gene>